<dbReference type="InterPro" id="IPR013737">
    <property type="entry name" value="Bac_rhamnosid_N"/>
</dbReference>
<evidence type="ECO:0000259" key="8">
    <source>
        <dbReference type="Pfam" id="PF17389"/>
    </source>
</evidence>
<dbReference type="PANTHER" id="PTHR33307">
    <property type="entry name" value="ALPHA-RHAMNOSIDASE (EUROFUNG)"/>
    <property type="match status" value="1"/>
</dbReference>
<dbReference type="InterPro" id="IPR013783">
    <property type="entry name" value="Ig-like_fold"/>
</dbReference>
<proteinExistence type="predicted"/>
<dbReference type="InterPro" id="IPR035396">
    <property type="entry name" value="Bac_rhamnosid6H"/>
</dbReference>
<evidence type="ECO:0000313" key="10">
    <source>
        <dbReference type="EMBL" id="PKH44294.1"/>
    </source>
</evidence>
<keyword evidence="5" id="KW-0732">Signal</keyword>
<feature type="domain" description="Alpha-L-rhamnosidase six-hairpin glycosidase" evidence="8">
    <location>
        <begin position="639"/>
        <end position="961"/>
    </location>
</feature>
<comment type="catalytic activity">
    <reaction evidence="1">
        <text>Hydrolysis of terminal non-reducing alpha-L-rhamnose residues in alpha-L-rhamnosides.</text>
        <dbReference type="EC" id="3.2.1.40"/>
    </reaction>
</comment>
<feature type="domain" description="Alpha-L-rhamnosidase C-terminal" evidence="9">
    <location>
        <begin position="972"/>
        <end position="1039"/>
    </location>
</feature>
<organism evidence="11 12">
    <name type="scientific">Nocardioides alpinus</name>
    <dbReference type="NCBI Taxonomy" id="748909"/>
    <lineage>
        <taxon>Bacteria</taxon>
        <taxon>Bacillati</taxon>
        <taxon>Actinomycetota</taxon>
        <taxon>Actinomycetes</taxon>
        <taxon>Propionibacteriales</taxon>
        <taxon>Nocardioidaceae</taxon>
        <taxon>Nocardioides</taxon>
    </lineage>
</organism>
<dbReference type="RefSeq" id="WP_091196406.1">
    <property type="nucleotide sequence ID" value="NZ_FOKC01000002.1"/>
</dbReference>
<dbReference type="GO" id="GO:0030596">
    <property type="term" value="F:alpha-L-rhamnosidase activity"/>
    <property type="evidence" value="ECO:0007669"/>
    <property type="project" value="UniProtKB-EC"/>
</dbReference>
<reference evidence="12" key="2">
    <citation type="submission" date="2016-10" db="EMBL/GenBank/DDBJ databases">
        <authorList>
            <person name="Varghese N."/>
            <person name="Submissions S."/>
        </authorList>
    </citation>
    <scope>NUCLEOTIDE SEQUENCE [LARGE SCALE GENOMIC DNA]</scope>
    <source>
        <strain evidence="12">CGMCC 1.10697</strain>
    </source>
</reference>
<dbReference type="EC" id="3.2.1.40" evidence="2"/>
<dbReference type="NCBIfam" id="NF047446">
    <property type="entry name" value="barrel_OmpL47"/>
    <property type="match status" value="3"/>
</dbReference>
<evidence type="ECO:0000313" key="12">
    <source>
        <dbReference type="Proteomes" id="UP000199113"/>
    </source>
</evidence>
<keyword evidence="3" id="KW-0378">Hydrolase</keyword>
<dbReference type="Pfam" id="PF05592">
    <property type="entry name" value="Bac_rhamnosid"/>
    <property type="match status" value="1"/>
</dbReference>
<gene>
    <name evidence="10" type="ORF">CXG46_01715</name>
    <name evidence="11" type="ORF">SAMN05192575_102340</name>
</gene>
<evidence type="ECO:0000256" key="3">
    <source>
        <dbReference type="ARBA" id="ARBA00022801"/>
    </source>
</evidence>
<dbReference type="InterPro" id="IPR016007">
    <property type="entry name" value="Alpha_rhamnosid"/>
</dbReference>
<name>A0A1I0XG12_9ACTN</name>
<feature type="signal peptide" evidence="5">
    <location>
        <begin position="1"/>
        <end position="31"/>
    </location>
</feature>
<keyword evidence="13" id="KW-1185">Reference proteome</keyword>
<feature type="domain" description="Alpha-L-rhamnosidase concanavalin-like" evidence="6">
    <location>
        <begin position="537"/>
        <end position="631"/>
    </location>
</feature>
<dbReference type="Pfam" id="PF25788">
    <property type="entry name" value="Ig_Rha78A_N"/>
    <property type="match status" value="1"/>
</dbReference>
<dbReference type="Gene3D" id="1.50.10.10">
    <property type="match status" value="1"/>
</dbReference>
<dbReference type="Gene3D" id="2.60.120.560">
    <property type="entry name" value="Exo-inulinase, domain 1"/>
    <property type="match status" value="1"/>
</dbReference>
<dbReference type="InterPro" id="IPR008928">
    <property type="entry name" value="6-hairpin_glycosidase_sf"/>
</dbReference>
<dbReference type="InterPro" id="IPR035398">
    <property type="entry name" value="Bac_rhamnosid_C"/>
</dbReference>
<dbReference type="Gene3D" id="3.30.1920.20">
    <property type="match status" value="1"/>
</dbReference>
<dbReference type="Gene3D" id="2.60.120.260">
    <property type="entry name" value="Galactose-binding domain-like"/>
    <property type="match status" value="2"/>
</dbReference>
<feature type="compositionally biased region" description="Low complexity" evidence="4">
    <location>
        <begin position="35"/>
        <end position="46"/>
    </location>
</feature>
<evidence type="ECO:0000256" key="5">
    <source>
        <dbReference type="SAM" id="SignalP"/>
    </source>
</evidence>
<dbReference type="InterPro" id="IPR008902">
    <property type="entry name" value="Rhamnosid_concanavalin"/>
</dbReference>
<feature type="domain" description="Bacterial alpha-L-rhamnosidase N-terminal" evidence="7">
    <location>
        <begin position="380"/>
        <end position="533"/>
    </location>
</feature>
<evidence type="ECO:0000259" key="7">
    <source>
        <dbReference type="Pfam" id="PF08531"/>
    </source>
</evidence>
<sequence>MPRHPLSRPLITALASLLVASGLLLPGVATATGTAATSSAPSAQPGDGPRGLRVNGLAEPADLGDLTTPDYSWQVGAGMQSAYRVVVSTSAAKAQADDGDVWDSGQVVSDQQLNVAHGGLDLVAGERYYWKVRTWDGEQVSAWSDVTSFGTAPGLTWAGSEPIWAGAQLPGEAAAPWVDYTLTGRIRITAGALGIRFRAFDPGNAFMWQFRASDNRLTPHVQVNGTYSTLGASVALPAGTLVANTWADIRIVAAGSTFTTFINNVQVDQRSDARNASGTVGVRTGNSESAQVDDLEVVETGTGRVLLDDAFEGTNPFPCGAVSGGVLNVGTAQNCGLVNPANVPANWAFLRGEVELADKEIAWATLNATATEFRNHLQYVYKTYVNGTFVGLGPTNRIGTEARYDGFDVTGLLRRGEANAISALAYTTNANRRFQAQLKVAYTDGTTEVFGTGPSWRSLNGALVFPEAGSIGTSYFSAPMENLDARQYPFGFASPGFDDSAWSPAVARPAIPQLESTPMGKVEQQLHAPVRIVDKGNGNYFVDFGRTWVGGVQYDVADGSAGDRVELRFGEVTSSPDTVRWELNTTNKYRDIVTLKDGEQRLETWGMRVFRYLEIVGATEPVTSENLKALALVYPFDREASSFTSSNENLNQVYQLSKNSIESLNVNFYTDSWTRERTNYEADGYLQQLSSLYLMEDLSLGRYSMNYFKSNRTWPTEWPIYVVLSVSDAWRQTGNTEQVADYYDNLKAKLRPAWLEASTGLVRKTTGSNGSSSCNDCDIVDWPTSQRDGYQFREYNTVINSLYYRATRDMAAMAEVLGKDADAAEFTAQADRLRTQINERLYDAEGGRYDDGMNAAGARTGHYSVHASAFALAFGVPEDDQVARVAEFVDSRGMACSVYCAAFLVKGLYDGGNGQAALDALTDEGTSSWMNMIRLGAGSTMEAWDPSQKSNLTYSHPWAASPAFNVPSGLFGIQPLVTGYGEFQVKPQAGDLADASITVPTVRGRISAAFEHDTRGRMELSVTVPGNTTATVQVPLPGSVRAEYVPSHPEGAEYVGRSDLPGGTYATFRVGPGEWTFGPKAADDLGVFQDVLDEILNLDDRVDVHLATGDLEAGEASDLTARTDEVEALVRSASAAHTAAAGATARADLGEALDRLRELRVSLDDRVGDETVVADLAPRLAAIEELMVELALEVRGVTLTLVPIDEPVVRGQQVTGTVRLTNAGDAPVGPFNASFTVADWTVTSDDTAPASLAAGDSVDLAFTTQVPSGQGSGPVRAEVALSFTDGGTTYPIVVEREWATVDSQVTLTDVSATHPVDGSLEVAEIVATVRNAGTVAATGRLQAELPAGWWQVAPTVRTVAAGGELTQRLRVLVPVGFVGGEVRDLPISFVGDEALATASVSLTLQLAVPDSATLTDHVDFGQPESEAAHAIQAAPSSGISTEAGLTRRYAHSQYPGSWFSAEVAATPGEPIVLQVRETFNTAVTKKYDIHVDDVLVDVRVLSGAAQSKMYRVLVDDPALLDHDGTVRVEFEYPATGATGFFDPSVADLWVSSGADRTAPAVSVSLDTATPGEAGWSRGPVTATLAATDDRDDAPAVEVDLGAGWTSYGAPVVLSDEGEQTLRHRATDASGNVSDEGSTLVRIDSIAPVTTVVARPSGRERRQLELTAVDATSGVAVTRFRVDDGAWQDLGADLPEVAGAGDHSVVFASTDEAGNVEETRTETLTIEPEYGGGPVQAEVSKGSASGWHGIGAALALTAGGDPDELQYRFDGGPWQTWSSPQPMPAGTVVVDYRGRTGEVFSEEATLTVLVDLTAPSSTLEWTGRTFTLTGGDEGGSGLRLVQYSVDGGEWMTYVGPVRLDGGAHTIRHRALDAADNQGSEGTARLDAVPDGPAAAPVATSAPVISGTLRVGRRLTATSAWDSDRVTTSVQWTRDGAPIADATGPSYLLGPADVRSRIGVVVTATRPGHATGVAQVTRDGVVDRATSRTRLLKPVSSVRAGSQVRLRLRVQVRGLPADGRIRVFHAGRRVGVATVTDGRAVVRFRAAEPGRRTIRVRFLGDDVIESSGTRITVRVR</sequence>
<dbReference type="STRING" id="748909.SAMN05192575_102340"/>
<dbReference type="Proteomes" id="UP000233565">
    <property type="component" value="Unassembled WGS sequence"/>
</dbReference>
<dbReference type="Pfam" id="PF08531">
    <property type="entry name" value="Bac_rhamnosid_N"/>
    <property type="match status" value="1"/>
</dbReference>
<dbReference type="Pfam" id="PF17390">
    <property type="entry name" value="Bac_rhamnosid_C"/>
    <property type="match status" value="1"/>
</dbReference>
<evidence type="ECO:0000256" key="4">
    <source>
        <dbReference type="SAM" id="MobiDB-lite"/>
    </source>
</evidence>
<evidence type="ECO:0000259" key="6">
    <source>
        <dbReference type="Pfam" id="PF05592"/>
    </source>
</evidence>
<protein>
    <recommendedName>
        <fullName evidence="2">alpha-L-rhamnosidase</fullName>
        <ecNumber evidence="2">3.2.1.40</ecNumber>
    </recommendedName>
</protein>
<reference evidence="10 13" key="3">
    <citation type="submission" date="2017-12" db="EMBL/GenBank/DDBJ databases">
        <title>Pharmacopeia of the Arctic Ocean.</title>
        <authorList>
            <person name="Collins E."/>
            <person name="Ducluzeau A.-L."/>
        </authorList>
    </citation>
    <scope>NUCLEOTIDE SEQUENCE [LARGE SCALE GENOMIC DNA]</scope>
    <source>
        <strain evidence="10 13">DSM 23325</strain>
    </source>
</reference>
<dbReference type="InterPro" id="IPR058094">
    <property type="entry name" value="Ig-like_OmpL47-like"/>
</dbReference>
<dbReference type="EMBL" id="PJBV01000010">
    <property type="protein sequence ID" value="PKH44294.1"/>
    <property type="molecule type" value="Genomic_DNA"/>
</dbReference>
<dbReference type="Gene3D" id="2.60.40.10">
    <property type="entry name" value="Immunoglobulins"/>
    <property type="match status" value="2"/>
</dbReference>
<dbReference type="PANTHER" id="PTHR33307:SF6">
    <property type="entry name" value="ALPHA-RHAMNOSIDASE (EUROFUNG)-RELATED"/>
    <property type="match status" value="1"/>
</dbReference>
<dbReference type="Gene3D" id="2.60.40.2700">
    <property type="match status" value="1"/>
</dbReference>
<dbReference type="Pfam" id="PF17389">
    <property type="entry name" value="Bac_rhamnosid6H"/>
    <property type="match status" value="1"/>
</dbReference>
<accession>A0A1I0XG12</accession>
<dbReference type="EMBL" id="FOKC01000002">
    <property type="protein sequence ID" value="SFA99178.1"/>
    <property type="molecule type" value="Genomic_DNA"/>
</dbReference>
<dbReference type="SUPFAM" id="SSF48208">
    <property type="entry name" value="Six-hairpin glycosidases"/>
    <property type="match status" value="1"/>
</dbReference>
<dbReference type="OrthoDB" id="9761045at2"/>
<dbReference type="Proteomes" id="UP000199113">
    <property type="component" value="Unassembled WGS sequence"/>
</dbReference>
<feature type="chain" id="PRO_5011663802" description="alpha-L-rhamnosidase" evidence="5">
    <location>
        <begin position="32"/>
        <end position="2074"/>
    </location>
</feature>
<dbReference type="Gene3D" id="2.60.420.10">
    <property type="entry name" value="Maltose phosphorylase, domain 3"/>
    <property type="match status" value="1"/>
</dbReference>
<dbReference type="InterPro" id="IPR012341">
    <property type="entry name" value="6hp_glycosidase-like_sf"/>
</dbReference>
<feature type="region of interest" description="Disordered" evidence="4">
    <location>
        <begin position="35"/>
        <end position="57"/>
    </location>
</feature>
<evidence type="ECO:0000313" key="13">
    <source>
        <dbReference type="Proteomes" id="UP000233565"/>
    </source>
</evidence>
<dbReference type="GO" id="GO:0005975">
    <property type="term" value="P:carbohydrate metabolic process"/>
    <property type="evidence" value="ECO:0007669"/>
    <property type="project" value="InterPro"/>
</dbReference>
<reference evidence="11" key="1">
    <citation type="submission" date="2016-10" db="EMBL/GenBank/DDBJ databases">
        <authorList>
            <person name="de Groot N.N."/>
        </authorList>
    </citation>
    <scope>NUCLEOTIDE SEQUENCE [LARGE SCALE GENOMIC DNA]</scope>
    <source>
        <strain evidence="11">CGMCC 1.10697</strain>
    </source>
</reference>
<evidence type="ECO:0000256" key="2">
    <source>
        <dbReference type="ARBA" id="ARBA00012652"/>
    </source>
</evidence>
<evidence type="ECO:0000259" key="9">
    <source>
        <dbReference type="Pfam" id="PF17390"/>
    </source>
</evidence>
<evidence type="ECO:0000256" key="1">
    <source>
        <dbReference type="ARBA" id="ARBA00001445"/>
    </source>
</evidence>
<evidence type="ECO:0000313" key="11">
    <source>
        <dbReference type="EMBL" id="SFA99178.1"/>
    </source>
</evidence>